<reference evidence="2" key="1">
    <citation type="journal article" date="2019" name="Int. J. Syst. Evol. Microbiol.">
        <title>The Global Catalogue of Microorganisms (GCM) 10K type strain sequencing project: providing services to taxonomists for standard genome sequencing and annotation.</title>
        <authorList>
            <consortium name="The Broad Institute Genomics Platform"/>
            <consortium name="The Broad Institute Genome Sequencing Center for Infectious Disease"/>
            <person name="Wu L."/>
            <person name="Ma J."/>
        </authorList>
    </citation>
    <scope>NUCLEOTIDE SEQUENCE [LARGE SCALE GENOMIC DNA]</scope>
    <source>
        <strain evidence="2">CGMCC 1.16026</strain>
    </source>
</reference>
<gene>
    <name evidence="1" type="ORF">ACFQBQ_16010</name>
</gene>
<accession>A0ABW1ZE94</accession>
<dbReference type="RefSeq" id="WP_263371016.1">
    <property type="nucleotide sequence ID" value="NZ_JAGSYD010000002.1"/>
</dbReference>
<evidence type="ECO:0000313" key="1">
    <source>
        <dbReference type="EMBL" id="MFC6647051.1"/>
    </source>
</evidence>
<sequence>MPNDAPMDSPKSKQLLGFLFRAQKWGFNRCLAPGDECKSHAINSHSIQNAKVLDLLSRNGHVKMIKYEMKKDDFIIAFQDIGRNQASTFGGFCSDHDTEIFKPIDLQQIDEANTEQLFLLAYRSVAKEVHSSMQAASISQSAYQKRVTLGIDNGNEPEPAGMMAIERMMAAYNAHQYKLLLDEAIGQADYSRLEHISFWIDHAQPSCAVSALFDIDKQAVDTEAPWVAMNLFPVSNSKSFVLFSFLPEEAPRARDYLREVVSASGDYQKYLLSRLVIKHCENFVVAPAIFDTWSQDKAKDICEFFRDTLRFDKAVDNSNLYLF</sequence>
<dbReference type="Proteomes" id="UP001596391">
    <property type="component" value="Unassembled WGS sequence"/>
</dbReference>
<dbReference type="EMBL" id="JBHSWI010000001">
    <property type="protein sequence ID" value="MFC6647051.1"/>
    <property type="molecule type" value="Genomic_DNA"/>
</dbReference>
<proteinExistence type="predicted"/>
<name>A0ABW1ZE94_9BACT</name>
<protein>
    <submittedName>
        <fullName evidence="1">Uncharacterized protein</fullName>
    </submittedName>
</protein>
<keyword evidence="2" id="KW-1185">Reference proteome</keyword>
<evidence type="ECO:0000313" key="2">
    <source>
        <dbReference type="Proteomes" id="UP001596391"/>
    </source>
</evidence>
<organism evidence="1 2">
    <name type="scientific">Granulicella cerasi</name>
    <dbReference type="NCBI Taxonomy" id="741063"/>
    <lineage>
        <taxon>Bacteria</taxon>
        <taxon>Pseudomonadati</taxon>
        <taxon>Acidobacteriota</taxon>
        <taxon>Terriglobia</taxon>
        <taxon>Terriglobales</taxon>
        <taxon>Acidobacteriaceae</taxon>
        <taxon>Granulicella</taxon>
    </lineage>
</organism>
<comment type="caution">
    <text evidence="1">The sequence shown here is derived from an EMBL/GenBank/DDBJ whole genome shotgun (WGS) entry which is preliminary data.</text>
</comment>